<reference evidence="1" key="1">
    <citation type="submission" date="2021-02" db="EMBL/GenBank/DDBJ databases">
        <authorList>
            <consortium name="DOE Joint Genome Institute"/>
            <person name="Ahrendt S."/>
            <person name="Looney B.P."/>
            <person name="Miyauchi S."/>
            <person name="Morin E."/>
            <person name="Drula E."/>
            <person name="Courty P.E."/>
            <person name="Chicoki N."/>
            <person name="Fauchery L."/>
            <person name="Kohler A."/>
            <person name="Kuo A."/>
            <person name="Labutti K."/>
            <person name="Pangilinan J."/>
            <person name="Lipzen A."/>
            <person name="Riley R."/>
            <person name="Andreopoulos W."/>
            <person name="He G."/>
            <person name="Johnson J."/>
            <person name="Barry K.W."/>
            <person name="Grigoriev I.V."/>
            <person name="Nagy L."/>
            <person name="Hibbett D."/>
            <person name="Henrissat B."/>
            <person name="Matheny P.B."/>
            <person name="Labbe J."/>
            <person name="Martin F."/>
        </authorList>
    </citation>
    <scope>NUCLEOTIDE SEQUENCE</scope>
    <source>
        <strain evidence="1">FP105234-sp</strain>
    </source>
</reference>
<dbReference type="Proteomes" id="UP000814033">
    <property type="component" value="Unassembled WGS sequence"/>
</dbReference>
<dbReference type="EMBL" id="MU275872">
    <property type="protein sequence ID" value="KAI0049539.1"/>
    <property type="molecule type" value="Genomic_DNA"/>
</dbReference>
<protein>
    <submittedName>
        <fullName evidence="1">Acyl-CoA N-acyltransferase</fullName>
    </submittedName>
</protein>
<keyword evidence="2" id="KW-1185">Reference proteome</keyword>
<evidence type="ECO:0000313" key="1">
    <source>
        <dbReference type="EMBL" id="KAI0049539.1"/>
    </source>
</evidence>
<gene>
    <name evidence="1" type="ORF">FA95DRAFT_1556840</name>
</gene>
<evidence type="ECO:0000313" key="2">
    <source>
        <dbReference type="Proteomes" id="UP000814033"/>
    </source>
</evidence>
<accession>A0ACB8RZ31</accession>
<reference evidence="1" key="2">
    <citation type="journal article" date="2022" name="New Phytol.">
        <title>Evolutionary transition to the ectomycorrhizal habit in the genomes of a hyperdiverse lineage of mushroom-forming fungi.</title>
        <authorList>
            <person name="Looney B."/>
            <person name="Miyauchi S."/>
            <person name="Morin E."/>
            <person name="Drula E."/>
            <person name="Courty P.E."/>
            <person name="Kohler A."/>
            <person name="Kuo A."/>
            <person name="LaButti K."/>
            <person name="Pangilinan J."/>
            <person name="Lipzen A."/>
            <person name="Riley R."/>
            <person name="Andreopoulos W."/>
            <person name="He G."/>
            <person name="Johnson J."/>
            <person name="Nolan M."/>
            <person name="Tritt A."/>
            <person name="Barry K.W."/>
            <person name="Grigoriev I.V."/>
            <person name="Nagy L.G."/>
            <person name="Hibbett D."/>
            <person name="Henrissat B."/>
            <person name="Matheny P.B."/>
            <person name="Labbe J."/>
            <person name="Martin F.M."/>
        </authorList>
    </citation>
    <scope>NUCLEOTIDE SEQUENCE</scope>
    <source>
        <strain evidence="1">FP105234-sp</strain>
    </source>
</reference>
<sequence>MSSNIAVRLLTAPSDDDRARILDILEAAFHADNLILCLTGASRTAERFLYQRIIDVCLRDGEVWVAGFGGRIDAVALWIRPGRDYLIGADDEYRRTLPDEMQDWYLQHMRPKYQELYAATYAKGSQTRVQAWHLKLMAVHPQRQRQRLGKSLMSTLLDKADRSSLTLTTDVQTSSALHFFQALGFKYTGVKNFISRRAGFPLWSMLRQPSSSSTPASR</sequence>
<proteinExistence type="predicted"/>
<name>A0ACB8RZ31_9AGAM</name>
<organism evidence="1 2">
    <name type="scientific">Auriscalpium vulgare</name>
    <dbReference type="NCBI Taxonomy" id="40419"/>
    <lineage>
        <taxon>Eukaryota</taxon>
        <taxon>Fungi</taxon>
        <taxon>Dikarya</taxon>
        <taxon>Basidiomycota</taxon>
        <taxon>Agaricomycotina</taxon>
        <taxon>Agaricomycetes</taxon>
        <taxon>Russulales</taxon>
        <taxon>Auriscalpiaceae</taxon>
        <taxon>Auriscalpium</taxon>
    </lineage>
</organism>
<comment type="caution">
    <text evidence="1">The sequence shown here is derived from an EMBL/GenBank/DDBJ whole genome shotgun (WGS) entry which is preliminary data.</text>
</comment>